<keyword evidence="4" id="KW-0217">Developmental protein</keyword>
<dbReference type="Gene3D" id="3.40.50.300">
    <property type="entry name" value="P-loop containing nucleotide triphosphate hydrolases"/>
    <property type="match status" value="1"/>
</dbReference>
<feature type="compositionally biased region" description="Basic and acidic residues" evidence="8">
    <location>
        <begin position="707"/>
        <end position="718"/>
    </location>
</feature>
<dbReference type="PANTHER" id="PTHR12101:SF17">
    <property type="entry name" value="BLOOD VESSEL EPICARDIAL SUBSTANCE"/>
    <property type="match status" value="1"/>
</dbReference>
<evidence type="ECO:0000256" key="4">
    <source>
        <dbReference type="ARBA" id="ARBA00022473"/>
    </source>
</evidence>
<gene>
    <name evidence="9" type="ORF">CTAYLR_007527</name>
</gene>
<keyword evidence="10" id="KW-1185">Reference proteome</keyword>
<dbReference type="InterPro" id="IPR027417">
    <property type="entry name" value="P-loop_NTPase"/>
</dbReference>
<evidence type="ECO:0000313" key="9">
    <source>
        <dbReference type="EMBL" id="KAJ8599196.1"/>
    </source>
</evidence>
<evidence type="ECO:0000256" key="7">
    <source>
        <dbReference type="ARBA" id="ARBA00023180"/>
    </source>
</evidence>
<dbReference type="GO" id="GO:0030552">
    <property type="term" value="F:cAMP binding"/>
    <property type="evidence" value="ECO:0007669"/>
    <property type="project" value="TreeGrafter"/>
</dbReference>
<comment type="caution">
    <text evidence="9">The sequence shown here is derived from an EMBL/GenBank/DDBJ whole genome shotgun (WGS) entry which is preliminary data.</text>
</comment>
<keyword evidence="7" id="KW-0325">Glycoprotein</keyword>
<evidence type="ECO:0000256" key="1">
    <source>
        <dbReference type="ARBA" id="ARBA00004124"/>
    </source>
</evidence>
<evidence type="ECO:0000256" key="5">
    <source>
        <dbReference type="ARBA" id="ARBA00022889"/>
    </source>
</evidence>
<dbReference type="EMBL" id="JAQMWT010000581">
    <property type="protein sequence ID" value="KAJ8599196.1"/>
    <property type="molecule type" value="Genomic_DNA"/>
</dbReference>
<feature type="region of interest" description="Disordered" evidence="8">
    <location>
        <begin position="799"/>
        <end position="820"/>
    </location>
</feature>
<keyword evidence="5" id="KW-0130">Cell adhesion</keyword>
<evidence type="ECO:0000256" key="8">
    <source>
        <dbReference type="SAM" id="MobiDB-lite"/>
    </source>
</evidence>
<dbReference type="InterPro" id="IPR018490">
    <property type="entry name" value="cNMP-bd_dom_sf"/>
</dbReference>
<dbReference type="GO" id="GO:0016328">
    <property type="term" value="C:lateral plasma membrane"/>
    <property type="evidence" value="ECO:0007669"/>
    <property type="project" value="UniProtKB-SubCell"/>
</dbReference>
<dbReference type="InterPro" id="IPR014710">
    <property type="entry name" value="RmlC-like_jellyroll"/>
</dbReference>
<dbReference type="PANTHER" id="PTHR12101">
    <property type="entry name" value="POPEYE DOMAIN CONTAINING PROTEIN"/>
    <property type="match status" value="1"/>
</dbReference>
<dbReference type="Gene3D" id="2.60.120.10">
    <property type="entry name" value="Jelly Rolls"/>
    <property type="match status" value="1"/>
</dbReference>
<reference evidence="9" key="1">
    <citation type="submission" date="2023-01" db="EMBL/GenBank/DDBJ databases">
        <title>Metagenome sequencing of chrysophaentin producing Chrysophaeum taylorii.</title>
        <authorList>
            <person name="Davison J."/>
            <person name="Bewley C."/>
        </authorList>
    </citation>
    <scope>NUCLEOTIDE SEQUENCE</scope>
    <source>
        <strain evidence="9">NIES-1699</strain>
    </source>
</reference>
<name>A0AAD7U6H4_9STRA</name>
<evidence type="ECO:0000256" key="6">
    <source>
        <dbReference type="ARBA" id="ARBA00022949"/>
    </source>
</evidence>
<feature type="region of interest" description="Disordered" evidence="8">
    <location>
        <begin position="691"/>
        <end position="755"/>
    </location>
</feature>
<protein>
    <recommendedName>
        <fullName evidence="11">Cyclic nucleotide-binding domain-containing protein</fullName>
    </recommendedName>
</protein>
<evidence type="ECO:0000313" key="10">
    <source>
        <dbReference type="Proteomes" id="UP001230188"/>
    </source>
</evidence>
<dbReference type="GO" id="GO:0005923">
    <property type="term" value="C:bicellular tight junction"/>
    <property type="evidence" value="ECO:0007669"/>
    <property type="project" value="UniProtKB-SubCell"/>
</dbReference>
<keyword evidence="3" id="KW-0796">Tight junction</keyword>
<keyword evidence="6" id="KW-0965">Cell junction</keyword>
<organism evidence="9 10">
    <name type="scientific">Chrysophaeum taylorii</name>
    <dbReference type="NCBI Taxonomy" id="2483200"/>
    <lineage>
        <taxon>Eukaryota</taxon>
        <taxon>Sar</taxon>
        <taxon>Stramenopiles</taxon>
        <taxon>Ochrophyta</taxon>
        <taxon>Pelagophyceae</taxon>
        <taxon>Pelagomonadales</taxon>
        <taxon>Pelagomonadaceae</taxon>
        <taxon>Chrysophaeum</taxon>
    </lineage>
</organism>
<sequence>MRGLLLLLGGVVMGADVVMVRIQKTGTLPLVAVLKECSFGACGGGGGRELVRVATTTRECHAAVSKASSSSSSDGCFLDGFCPWDTVKPLLNASTLIPGTLGGGGGGGGGKKLVITMLREPADRVLSEYAHVCGRGAWDYATLGWRSSRVETLRATTDYAARARIGFSPKLDCENASGFESFLVAPAHANGMRNRQTRMLAGARMFATTVDARPESVLYAIARDNLDRVYDVVLVFEHFQESLVVLARRLGIAPPRRYAFTQEEHLPRLDRATRDLARRFNYFDTLLHEEASKRLHETARPYVCAMGECALKPDFPFVARSSSSSSSSITTRESECVRKRTSKAAARLAKRKEDHHYPGGGGRRRWCARHGNVVKDALSGAMQQPRLFAVQTVGAVIVLYSYSETDVLLLRFWAVTGLVCYSIVPNAFRGNLILTCWGLVFVSINGARLYELVSERAPVQLNYDEQTAYETSGFHAYVTPSCFKRLAATADARDLPAGTVLKTEEEDSDVVVVLSGSVALSTFGKRLGTVRRGAIIGVPDLAGARDTSSHAKVRATVADRARVLSWRPEALEAAMRTEKDPNTELQLVKFFAERLMDQVLARDHRSVLAKYRQMLAVALRDADATGSASANDKAALLAFRRANAISREEHIALLGKHGWSLEDWQVGTRSTPESQNAALLALSRRINLVSSMPKDFPPKPNVPLLPPKKEPPNKEPPKKKNSSSSVLQRSLSTISLTKPPTTTTWHPSGSEIPLDEAARRISARYRKSKANAPPPPPRPIFETATTKKKKSAAKLMAIFEPPPPQTSSSEPQNHPPIRRFDSPLRALTSNVVDRLSASNSTANLAALAEEPPASRRTLSQQPPIAAQFPKRRPNGDNRLRRTRSF</sequence>
<accession>A0AAD7U6H4</accession>
<proteinExistence type="predicted"/>
<feature type="region of interest" description="Disordered" evidence="8">
    <location>
        <begin position="846"/>
        <end position="885"/>
    </location>
</feature>
<dbReference type="AlphaFoldDB" id="A0AAD7U6H4"/>
<dbReference type="GO" id="GO:0007155">
    <property type="term" value="P:cell adhesion"/>
    <property type="evidence" value="ECO:0007669"/>
    <property type="project" value="UniProtKB-KW"/>
</dbReference>
<evidence type="ECO:0008006" key="11">
    <source>
        <dbReference type="Google" id="ProtNLM"/>
    </source>
</evidence>
<dbReference type="SUPFAM" id="SSF51206">
    <property type="entry name" value="cAMP-binding domain-like"/>
    <property type="match status" value="1"/>
</dbReference>
<dbReference type="InterPro" id="IPR006916">
    <property type="entry name" value="POPDC1-3"/>
</dbReference>
<feature type="compositionally biased region" description="Low complexity" evidence="8">
    <location>
        <begin position="722"/>
        <end position="744"/>
    </location>
</feature>
<evidence type="ECO:0000256" key="3">
    <source>
        <dbReference type="ARBA" id="ARBA00022427"/>
    </source>
</evidence>
<comment type="subcellular location">
    <subcellularLocation>
        <location evidence="2">Cell junction</location>
        <location evidence="2">Tight junction</location>
    </subcellularLocation>
    <subcellularLocation>
        <location evidence="1">Lateral cell membrane</location>
    </subcellularLocation>
</comment>
<dbReference type="Proteomes" id="UP001230188">
    <property type="component" value="Unassembled WGS sequence"/>
</dbReference>
<evidence type="ECO:0000256" key="2">
    <source>
        <dbReference type="ARBA" id="ARBA00004435"/>
    </source>
</evidence>